<accession>J9F7K5</accession>
<proteinExistence type="predicted"/>
<name>J9F7K5_9ZZZZ</name>
<reference evidence="6" key="1">
    <citation type="journal article" date="2012" name="PLoS ONE">
        <title>Gene sets for utilization of primary and secondary nutrition supplies in the distal gut of endangered iberian lynx.</title>
        <authorList>
            <person name="Alcaide M."/>
            <person name="Messina E."/>
            <person name="Richter M."/>
            <person name="Bargiela R."/>
            <person name="Peplies J."/>
            <person name="Huws S.A."/>
            <person name="Newbold C.J."/>
            <person name="Golyshin P.N."/>
            <person name="Simon M.A."/>
            <person name="Lopez G."/>
            <person name="Yakimov M.M."/>
            <person name="Ferrer M."/>
        </authorList>
    </citation>
    <scope>NUCLEOTIDE SEQUENCE</scope>
</reference>
<dbReference type="Pfam" id="PF01346">
    <property type="entry name" value="FKBP_N"/>
    <property type="match status" value="1"/>
</dbReference>
<evidence type="ECO:0000313" key="6">
    <source>
        <dbReference type="EMBL" id="EJW90881.1"/>
    </source>
</evidence>
<dbReference type="PANTHER" id="PTHR43811:SF19">
    <property type="entry name" value="39 KDA FK506-BINDING NUCLEAR PROTEIN"/>
    <property type="match status" value="1"/>
</dbReference>
<evidence type="ECO:0000256" key="3">
    <source>
        <dbReference type="ARBA" id="ARBA00023110"/>
    </source>
</evidence>
<dbReference type="PROSITE" id="PS50059">
    <property type="entry name" value="FKBP_PPIASE"/>
    <property type="match status" value="1"/>
</dbReference>
<dbReference type="AlphaFoldDB" id="J9F7K5"/>
<dbReference type="SUPFAM" id="SSF54534">
    <property type="entry name" value="FKBP-like"/>
    <property type="match status" value="1"/>
</dbReference>
<protein>
    <recommendedName>
        <fullName evidence="2">peptidylprolyl isomerase</fullName>
        <ecNumber evidence="2">5.2.1.8</ecNumber>
    </recommendedName>
</protein>
<comment type="caution">
    <text evidence="6">The sequence shown here is derived from an EMBL/GenBank/DDBJ whole genome shotgun (WGS) entry which is preliminary data.</text>
</comment>
<comment type="catalytic activity">
    <reaction evidence="1">
        <text>[protein]-peptidylproline (omega=180) = [protein]-peptidylproline (omega=0)</text>
        <dbReference type="Rhea" id="RHEA:16237"/>
        <dbReference type="Rhea" id="RHEA-COMP:10747"/>
        <dbReference type="Rhea" id="RHEA-COMP:10748"/>
        <dbReference type="ChEBI" id="CHEBI:83833"/>
        <dbReference type="ChEBI" id="CHEBI:83834"/>
        <dbReference type="EC" id="5.2.1.8"/>
    </reaction>
</comment>
<evidence type="ECO:0000256" key="1">
    <source>
        <dbReference type="ARBA" id="ARBA00000971"/>
    </source>
</evidence>
<evidence type="ECO:0000259" key="5">
    <source>
        <dbReference type="PROSITE" id="PS50059"/>
    </source>
</evidence>
<dbReference type="Gene3D" id="3.10.50.40">
    <property type="match status" value="1"/>
</dbReference>
<dbReference type="InterPro" id="IPR001179">
    <property type="entry name" value="PPIase_FKBP_dom"/>
</dbReference>
<evidence type="ECO:0000256" key="2">
    <source>
        <dbReference type="ARBA" id="ARBA00013194"/>
    </source>
</evidence>
<keyword evidence="4 6" id="KW-0413">Isomerase</keyword>
<sequence>MQIKSFLLIALAATCSVSASAQKNKKKSKKQAKKALVQATPKHEAVDGKTFSYALGIAQGPSLKQYLQYQLKVDSAYIDYFVKGMTDNLTEAQRMQQKAYAAGLQIAEMNMKNLPEISKAACGKADSVYVDQKEFERALAQVLLGQTTAMNADSAAKVVEKQFQYQQDVYKQANLAWLEANKQLKGVKILPSGLQYRVLTAGKGPVATDSTEVEVHYEGKLIDGTVFDSSYKRNQPATFRPDQVIKGWREALTLLPEGTVVDLYIPSELGYGERGSGQHIPGNSTLIFKVEILKVKNDAAKK</sequence>
<dbReference type="PANTHER" id="PTHR43811">
    <property type="entry name" value="FKBP-TYPE PEPTIDYL-PROLYL CIS-TRANS ISOMERASE FKPA"/>
    <property type="match status" value="1"/>
</dbReference>
<evidence type="ECO:0000256" key="4">
    <source>
        <dbReference type="ARBA" id="ARBA00023235"/>
    </source>
</evidence>
<dbReference type="EC" id="5.2.1.8" evidence="2"/>
<dbReference type="GO" id="GO:0003755">
    <property type="term" value="F:peptidyl-prolyl cis-trans isomerase activity"/>
    <property type="evidence" value="ECO:0007669"/>
    <property type="project" value="UniProtKB-KW"/>
</dbReference>
<keyword evidence="3" id="KW-0697">Rotamase</keyword>
<dbReference type="EMBL" id="AMCI01008558">
    <property type="protein sequence ID" value="EJW90881.1"/>
    <property type="molecule type" value="Genomic_DNA"/>
</dbReference>
<dbReference type="Pfam" id="PF00254">
    <property type="entry name" value="FKBP_C"/>
    <property type="match status" value="1"/>
</dbReference>
<feature type="domain" description="PPIase FKBP-type" evidence="5">
    <location>
        <begin position="210"/>
        <end position="296"/>
    </location>
</feature>
<dbReference type="GO" id="GO:0006457">
    <property type="term" value="P:protein folding"/>
    <property type="evidence" value="ECO:0007669"/>
    <property type="project" value="InterPro"/>
</dbReference>
<dbReference type="InterPro" id="IPR000774">
    <property type="entry name" value="PPIase_FKBP_N"/>
</dbReference>
<organism evidence="6">
    <name type="scientific">gut metagenome</name>
    <dbReference type="NCBI Taxonomy" id="749906"/>
    <lineage>
        <taxon>unclassified sequences</taxon>
        <taxon>metagenomes</taxon>
        <taxon>organismal metagenomes</taxon>
    </lineage>
</organism>
<dbReference type="InterPro" id="IPR046357">
    <property type="entry name" value="PPIase_dom_sf"/>
</dbReference>
<gene>
    <name evidence="6" type="ORF">EVA_21013</name>
</gene>